<reference evidence="1" key="1">
    <citation type="submission" date="2021-05" db="EMBL/GenBank/DDBJ databases">
        <authorList>
            <person name="Pan Q."/>
            <person name="Jouanno E."/>
            <person name="Zahm M."/>
            <person name="Klopp C."/>
            <person name="Cabau C."/>
            <person name="Louis A."/>
            <person name="Berthelot C."/>
            <person name="Parey E."/>
            <person name="Roest Crollius H."/>
            <person name="Montfort J."/>
            <person name="Robinson-Rechavi M."/>
            <person name="Bouchez O."/>
            <person name="Lampietro C."/>
            <person name="Lopez Roques C."/>
            <person name="Donnadieu C."/>
            <person name="Postlethwait J."/>
            <person name="Bobe J."/>
            <person name="Dillon D."/>
            <person name="Chandos A."/>
            <person name="von Hippel F."/>
            <person name="Guiguen Y."/>
        </authorList>
    </citation>
    <scope>NUCLEOTIDE SEQUENCE</scope>
    <source>
        <strain evidence="1">YG-Jan2019</strain>
    </source>
</reference>
<gene>
    <name evidence="1" type="ORF">DPEC_G00098540</name>
</gene>
<protein>
    <submittedName>
        <fullName evidence="1">Uncharacterized protein</fullName>
    </submittedName>
</protein>
<keyword evidence="2" id="KW-1185">Reference proteome</keyword>
<dbReference type="EMBL" id="CM055735">
    <property type="protein sequence ID" value="KAJ8007857.1"/>
    <property type="molecule type" value="Genomic_DNA"/>
</dbReference>
<evidence type="ECO:0000313" key="1">
    <source>
        <dbReference type="EMBL" id="KAJ8007857.1"/>
    </source>
</evidence>
<accession>A0ACC2GWI0</accession>
<dbReference type="Proteomes" id="UP001157502">
    <property type="component" value="Chromosome 8"/>
</dbReference>
<organism evidence="1 2">
    <name type="scientific">Dallia pectoralis</name>
    <name type="common">Alaska blackfish</name>
    <dbReference type="NCBI Taxonomy" id="75939"/>
    <lineage>
        <taxon>Eukaryota</taxon>
        <taxon>Metazoa</taxon>
        <taxon>Chordata</taxon>
        <taxon>Craniata</taxon>
        <taxon>Vertebrata</taxon>
        <taxon>Euteleostomi</taxon>
        <taxon>Actinopterygii</taxon>
        <taxon>Neopterygii</taxon>
        <taxon>Teleostei</taxon>
        <taxon>Protacanthopterygii</taxon>
        <taxon>Esociformes</taxon>
        <taxon>Umbridae</taxon>
        <taxon>Dallia</taxon>
    </lineage>
</organism>
<proteinExistence type="predicted"/>
<comment type="caution">
    <text evidence="1">The sequence shown here is derived from an EMBL/GenBank/DDBJ whole genome shotgun (WGS) entry which is preliminary data.</text>
</comment>
<evidence type="ECO:0000313" key="2">
    <source>
        <dbReference type="Proteomes" id="UP001157502"/>
    </source>
</evidence>
<name>A0ACC2GWI0_DALPE</name>
<sequence length="402" mass="43967">MVPMDAMSGVQNDLDPSTDNERVLQCFAYTMAEAIVQSATYESSYGCLSVQERLAEKMTSMVITASLKEAIGNESSGSFPNSNSSSCICGNVPHSRTHREVHVDTERSDIGETHMSKMMTINYHMSVSTTTTLLPSKDTHSFSFLPQSGLPAVGSLDYPDAPPTTPVVPGTVQSRASFTRKLKGGLAKEFLPSPPPPTPKENDRERELEAEGAVQDPCEDFVERLLRSLFLEHSATDDAELRSVKVDGDLTSEKQDCVDDRTKVTTYAEAISDDIITWMTNNMTNINDLSVLLDQLSEKIITSSLSEVRLREYATKLVSGALSLARVELMATSLHDTLVLQQKNDIKLKMASATTTFDFETEVMTCEDGGPEHEGETERRVGSNHDGAGKRAGPKGKKGLWS</sequence>